<keyword evidence="1" id="KW-0812">Transmembrane</keyword>
<keyword evidence="1" id="KW-1133">Transmembrane helix</keyword>
<dbReference type="RefSeq" id="WP_256700397.1">
    <property type="nucleotide sequence ID" value="NZ_CP113787.1"/>
</dbReference>
<name>A0AA47FL90_ACTNA</name>
<feature type="transmembrane region" description="Helical" evidence="1">
    <location>
        <begin position="74"/>
        <end position="90"/>
    </location>
</feature>
<feature type="transmembrane region" description="Helical" evidence="1">
    <location>
        <begin position="25"/>
        <end position="54"/>
    </location>
</feature>
<organism evidence="2 3">
    <name type="scientific">Actinomyces naeslundii</name>
    <dbReference type="NCBI Taxonomy" id="1655"/>
    <lineage>
        <taxon>Bacteria</taxon>
        <taxon>Bacillati</taxon>
        <taxon>Actinomycetota</taxon>
        <taxon>Actinomycetes</taxon>
        <taxon>Actinomycetales</taxon>
        <taxon>Actinomycetaceae</taxon>
        <taxon>Actinomyces</taxon>
    </lineage>
</organism>
<reference evidence="2" key="1">
    <citation type="submission" date="2022-11" db="EMBL/GenBank/DDBJ databases">
        <title>Dental biofilm bacteria. Genome sequencing and assembly.</title>
        <authorList>
            <person name="Robertsson C."/>
        </authorList>
    </citation>
    <scope>NUCLEOTIDE SEQUENCE</scope>
    <source>
        <strain evidence="2">CW</strain>
    </source>
</reference>
<keyword evidence="1" id="KW-0472">Membrane</keyword>
<protein>
    <submittedName>
        <fullName evidence="2">Uncharacterized protein</fullName>
    </submittedName>
</protein>
<evidence type="ECO:0000313" key="2">
    <source>
        <dbReference type="EMBL" id="WAL44008.1"/>
    </source>
</evidence>
<dbReference type="Proteomes" id="UP001163127">
    <property type="component" value="Chromosome"/>
</dbReference>
<sequence>MTHRNVMAARFLHVAQDPSRRTAGLLWAMLAGVLLVACPIALMAVPNVLIYIGIYTEIYIESTQELVDEATLDLLLLHIVLFFALMRTAVRHRSSAVRMKPHGMAVADLKSFILPLPSGRDDLRVQEVPTRRGRIEVQAVYTPPTKGAEPGRPVIIPRLSLTVKPSRLDDARSQVETWLDEVWRASRLVRTSPEQDEAVAPARKEPVQ</sequence>
<proteinExistence type="predicted"/>
<dbReference type="AlphaFoldDB" id="A0AA47FL90"/>
<accession>A0AA47FL90</accession>
<evidence type="ECO:0000256" key="1">
    <source>
        <dbReference type="SAM" id="Phobius"/>
    </source>
</evidence>
<evidence type="ECO:0000313" key="3">
    <source>
        <dbReference type="Proteomes" id="UP001163127"/>
    </source>
</evidence>
<dbReference type="EMBL" id="CP113787">
    <property type="protein sequence ID" value="WAL44008.1"/>
    <property type="molecule type" value="Genomic_DNA"/>
</dbReference>
<gene>
    <name evidence="2" type="ORF">OFA60_05545</name>
</gene>